<evidence type="ECO:0000313" key="2">
    <source>
        <dbReference type="Proteomes" id="UP000288096"/>
    </source>
</evidence>
<evidence type="ECO:0000313" key="1">
    <source>
        <dbReference type="EMBL" id="GBC62599.1"/>
    </source>
</evidence>
<dbReference type="OrthoDB" id="9255725at2"/>
<sequence length="157" mass="18309">MKDHHIQLSKWEKDFLDRIDAENIDNLSTKRNDSNLLLVTKSCPCKNIEYITACISDQEIILTCKISHKHFDSTAWDGKSFGVNQRQMIGKAAIEFLDFISGKIIVSQVYDLQKRVIGSGWSRMDTPEIDNEEYENLIKEIYGETYKKEWNWDGEIK</sequence>
<name>A0A401G047_9BACT</name>
<proteinExistence type="predicted"/>
<dbReference type="RefSeq" id="WP_124329759.1">
    <property type="nucleotide sequence ID" value="NZ_BEXT01000001.1"/>
</dbReference>
<reference evidence="2" key="1">
    <citation type="submission" date="2017-11" db="EMBL/GenBank/DDBJ databases">
        <authorList>
            <person name="Watanabe M."/>
            <person name="Kojima H."/>
        </authorList>
    </citation>
    <scope>NUCLEOTIDE SEQUENCE [LARGE SCALE GENOMIC DNA]</scope>
    <source>
        <strain evidence="2">Tokyo 01</strain>
    </source>
</reference>
<keyword evidence="2" id="KW-1185">Reference proteome</keyword>
<reference evidence="2" key="2">
    <citation type="submission" date="2019-01" db="EMBL/GenBank/DDBJ databases">
        <title>Genome sequence of Desulfonema ishimotonii strain Tokyo 01.</title>
        <authorList>
            <person name="Fukui M."/>
        </authorList>
    </citation>
    <scope>NUCLEOTIDE SEQUENCE [LARGE SCALE GENOMIC DNA]</scope>
    <source>
        <strain evidence="2">Tokyo 01</strain>
    </source>
</reference>
<dbReference type="AlphaFoldDB" id="A0A401G047"/>
<protein>
    <submittedName>
        <fullName evidence="1">Uncharacterized protein</fullName>
    </submittedName>
</protein>
<gene>
    <name evidence="1" type="ORF">DENIS_3571</name>
</gene>
<organism evidence="1 2">
    <name type="scientific">Desulfonema ishimotonii</name>
    <dbReference type="NCBI Taxonomy" id="45657"/>
    <lineage>
        <taxon>Bacteria</taxon>
        <taxon>Pseudomonadati</taxon>
        <taxon>Thermodesulfobacteriota</taxon>
        <taxon>Desulfobacteria</taxon>
        <taxon>Desulfobacterales</taxon>
        <taxon>Desulfococcaceae</taxon>
        <taxon>Desulfonema</taxon>
    </lineage>
</organism>
<dbReference type="EMBL" id="BEXT01000001">
    <property type="protein sequence ID" value="GBC62599.1"/>
    <property type="molecule type" value="Genomic_DNA"/>
</dbReference>
<dbReference type="Proteomes" id="UP000288096">
    <property type="component" value="Unassembled WGS sequence"/>
</dbReference>
<accession>A0A401G047</accession>
<comment type="caution">
    <text evidence="1">The sequence shown here is derived from an EMBL/GenBank/DDBJ whole genome shotgun (WGS) entry which is preliminary data.</text>
</comment>